<gene>
    <name evidence="1" type="ORF">T05_4692</name>
</gene>
<proteinExistence type="predicted"/>
<accession>A0A0V0TYZ3</accession>
<comment type="caution">
    <text evidence="1">The sequence shown here is derived from an EMBL/GenBank/DDBJ whole genome shotgun (WGS) entry which is preliminary data.</text>
</comment>
<evidence type="ECO:0000313" key="2">
    <source>
        <dbReference type="Proteomes" id="UP000055048"/>
    </source>
</evidence>
<name>A0A0V0TYZ3_9BILA</name>
<sequence>LVVRSLKQDQSLNKCFAEKAIVQLNCLPLAAYSLKSTKLNCPGERHERLKVQDAQSDRRM</sequence>
<organism evidence="1 2">
    <name type="scientific">Trichinella murrelli</name>
    <dbReference type="NCBI Taxonomy" id="144512"/>
    <lineage>
        <taxon>Eukaryota</taxon>
        <taxon>Metazoa</taxon>
        <taxon>Ecdysozoa</taxon>
        <taxon>Nematoda</taxon>
        <taxon>Enoplea</taxon>
        <taxon>Dorylaimia</taxon>
        <taxon>Trichinellida</taxon>
        <taxon>Trichinellidae</taxon>
        <taxon>Trichinella</taxon>
    </lineage>
</organism>
<keyword evidence="2" id="KW-1185">Reference proteome</keyword>
<dbReference type="Proteomes" id="UP000055048">
    <property type="component" value="Unassembled WGS sequence"/>
</dbReference>
<evidence type="ECO:0000313" key="1">
    <source>
        <dbReference type="EMBL" id="KRX44200.1"/>
    </source>
</evidence>
<feature type="non-terminal residue" evidence="1">
    <location>
        <position position="1"/>
    </location>
</feature>
<protein>
    <submittedName>
        <fullName evidence="1">Uncharacterized protein</fullName>
    </submittedName>
</protein>
<dbReference type="AlphaFoldDB" id="A0A0V0TYZ3"/>
<dbReference type="EMBL" id="JYDJ01000102">
    <property type="protein sequence ID" value="KRX44200.1"/>
    <property type="molecule type" value="Genomic_DNA"/>
</dbReference>
<reference evidence="1 2" key="1">
    <citation type="submission" date="2015-01" db="EMBL/GenBank/DDBJ databases">
        <title>Evolution of Trichinella species and genotypes.</title>
        <authorList>
            <person name="Korhonen P.K."/>
            <person name="Edoardo P."/>
            <person name="Giuseppe L.R."/>
            <person name="Gasser R.B."/>
        </authorList>
    </citation>
    <scope>NUCLEOTIDE SEQUENCE [LARGE SCALE GENOMIC DNA]</scope>
    <source>
        <strain evidence="1">ISS417</strain>
    </source>
</reference>